<evidence type="ECO:0000256" key="1">
    <source>
        <dbReference type="SAM" id="SignalP"/>
    </source>
</evidence>
<evidence type="ECO:0000313" key="3">
    <source>
        <dbReference type="Proteomes" id="UP000000249"/>
    </source>
</evidence>
<dbReference type="OrthoDB" id="6199337at2"/>
<dbReference type="RefSeq" id="WP_001021735.1">
    <property type="nucleotide sequence ID" value="NC_009457.1"/>
</dbReference>
<protein>
    <recommendedName>
        <fullName evidence="4">Periplasmic protein</fullName>
    </recommendedName>
</protein>
<dbReference type="InterPro" id="IPR016896">
    <property type="entry name" value="DUF2860"/>
</dbReference>
<proteinExistence type="predicted"/>
<dbReference type="PATRIC" id="fig|345073.21.peg.2044"/>
<feature type="chain" id="PRO_5030008136" description="Periplasmic protein" evidence="1">
    <location>
        <begin position="23"/>
        <end position="334"/>
    </location>
</feature>
<dbReference type="KEGG" id="vco:VC0395_A1588"/>
<evidence type="ECO:0000313" key="2">
    <source>
        <dbReference type="EMBL" id="ABQ19900.1"/>
    </source>
</evidence>
<name>A0A0H3AHI9_VIBC3</name>
<sequence length="334" mass="37000">MNIIYPSLLTLLVASLPPAAYAQGPTDRNQPGWDVTLSLNSFYVRDKSQMNTNDDNAITTDLQQSGTSTSELLFAPLGNVQYTFASGNTQLFAGQSTDQVIEGQLQAELGITHRFERLGEITLAYFPSLPGINETWRDPYLTQTARAATDISAQGGRLAYIAPFALPITLRYAYLDYKVDEEQSGATSGLNNTQRALLNRNSEYQQVSAEISLALSRSWSLVPQITYTQRDAQGDAFDFTALDYQLGVNTFFGPQALFLTLSYGQEEYDTAHPIFAKTRDADRWSAFALYVYRAPFGWQNVSINAMAGLSETDDAVNFFDQQSTFLSTGVAFNF</sequence>
<organism evidence="2 3">
    <name type="scientific">Vibrio cholerae serotype O1 (strain ATCC 39541 / Classical Ogawa 395 / O395)</name>
    <dbReference type="NCBI Taxonomy" id="345073"/>
    <lineage>
        <taxon>Bacteria</taxon>
        <taxon>Pseudomonadati</taxon>
        <taxon>Pseudomonadota</taxon>
        <taxon>Gammaproteobacteria</taxon>
        <taxon>Vibrionales</taxon>
        <taxon>Vibrionaceae</taxon>
        <taxon>Vibrio</taxon>
    </lineage>
</organism>
<accession>A0A0H3AHI9</accession>
<dbReference type="EMBL" id="CP000627">
    <property type="protein sequence ID" value="ABQ19900.1"/>
    <property type="molecule type" value="Genomic_DNA"/>
</dbReference>
<gene>
    <name evidence="2" type="ordered locus">VC0395_A1588</name>
</gene>
<evidence type="ECO:0008006" key="4">
    <source>
        <dbReference type="Google" id="ProtNLM"/>
    </source>
</evidence>
<dbReference type="Proteomes" id="UP000000249">
    <property type="component" value="Chromosome 1"/>
</dbReference>
<feature type="signal peptide" evidence="1">
    <location>
        <begin position="1"/>
        <end position="22"/>
    </location>
</feature>
<dbReference type="PIRSF" id="PIRSF028696">
    <property type="entry name" value="UCP028696"/>
    <property type="match status" value="1"/>
</dbReference>
<dbReference type="eggNOG" id="ENOG50306J6">
    <property type="taxonomic scope" value="Bacteria"/>
</dbReference>
<dbReference type="Pfam" id="PF11059">
    <property type="entry name" value="DUF2860"/>
    <property type="match status" value="1"/>
</dbReference>
<dbReference type="KEGG" id="vcr:VC395_2117"/>
<reference evidence="2 3" key="1">
    <citation type="submission" date="2007-03" db="EMBL/GenBank/DDBJ databases">
        <authorList>
            <person name="Heidelberg J."/>
        </authorList>
    </citation>
    <scope>NUCLEOTIDE SEQUENCE [LARGE SCALE GENOMIC DNA]</scope>
    <source>
        <strain evidence="3">ATCC 39541 / Classical Ogawa 395 / O395</strain>
    </source>
</reference>
<dbReference type="AlphaFoldDB" id="A0A0H3AHI9"/>
<keyword evidence="1" id="KW-0732">Signal</keyword>